<dbReference type="EMBL" id="JAEFCI010007854">
    <property type="protein sequence ID" value="KAG5458815.1"/>
    <property type="molecule type" value="Genomic_DNA"/>
</dbReference>
<accession>A0A8H7ZT34</accession>
<comment type="caution">
    <text evidence="7">The sequence shown here is derived from an EMBL/GenBank/DDBJ whole genome shotgun (WGS) entry which is preliminary data.</text>
</comment>
<dbReference type="Gene3D" id="1.10.510.10">
    <property type="entry name" value="Transferase(Phosphotransferase) domain 1"/>
    <property type="match status" value="2"/>
</dbReference>
<dbReference type="SUPFAM" id="SSF56112">
    <property type="entry name" value="Protein kinase-like (PK-like)"/>
    <property type="match status" value="1"/>
</dbReference>
<name>A0A8H7ZT34_9FUNG</name>
<evidence type="ECO:0000259" key="6">
    <source>
        <dbReference type="PROSITE" id="PS50011"/>
    </source>
</evidence>
<evidence type="ECO:0000256" key="2">
    <source>
        <dbReference type="ARBA" id="ARBA00022679"/>
    </source>
</evidence>
<dbReference type="GO" id="GO:0004674">
    <property type="term" value="F:protein serine/threonine kinase activity"/>
    <property type="evidence" value="ECO:0007669"/>
    <property type="project" value="UniProtKB-KW"/>
</dbReference>
<keyword evidence="8" id="KW-1185">Reference proteome</keyword>
<dbReference type="InterPro" id="IPR000719">
    <property type="entry name" value="Prot_kinase_dom"/>
</dbReference>
<keyword evidence="3" id="KW-0547">Nucleotide-binding</keyword>
<dbReference type="InterPro" id="IPR011009">
    <property type="entry name" value="Kinase-like_dom_sf"/>
</dbReference>
<evidence type="ECO:0000256" key="1">
    <source>
        <dbReference type="ARBA" id="ARBA00022527"/>
    </source>
</evidence>
<evidence type="ECO:0000313" key="7">
    <source>
        <dbReference type="EMBL" id="KAG5458815.1"/>
    </source>
</evidence>
<protein>
    <submittedName>
        <fullName evidence="7">Kinase-like domain-containing protein</fullName>
    </submittedName>
</protein>
<keyword evidence="5" id="KW-0067">ATP-binding</keyword>
<evidence type="ECO:0000256" key="5">
    <source>
        <dbReference type="ARBA" id="ARBA00022840"/>
    </source>
</evidence>
<dbReference type="GO" id="GO:0005524">
    <property type="term" value="F:ATP binding"/>
    <property type="evidence" value="ECO:0007669"/>
    <property type="project" value="UniProtKB-KW"/>
</dbReference>
<evidence type="ECO:0000256" key="3">
    <source>
        <dbReference type="ARBA" id="ARBA00022741"/>
    </source>
</evidence>
<dbReference type="InterPro" id="IPR008271">
    <property type="entry name" value="Ser/Thr_kinase_AS"/>
</dbReference>
<keyword evidence="1" id="KW-0723">Serine/threonine-protein kinase</keyword>
<dbReference type="PROSITE" id="PS00108">
    <property type="entry name" value="PROTEIN_KINASE_ST"/>
    <property type="match status" value="1"/>
</dbReference>
<dbReference type="AlphaFoldDB" id="A0A8H7ZT34"/>
<dbReference type="PROSITE" id="PS50011">
    <property type="entry name" value="PROTEIN_KINASE_DOM"/>
    <property type="match status" value="1"/>
</dbReference>
<keyword evidence="2" id="KW-0808">Transferase</keyword>
<feature type="domain" description="Protein kinase" evidence="6">
    <location>
        <begin position="1"/>
        <end position="153"/>
    </location>
</feature>
<keyword evidence="4" id="KW-0418">Kinase</keyword>
<reference evidence="7 8" key="1">
    <citation type="journal article" name="Sci. Rep.">
        <title>Genome-scale phylogenetic analyses confirm Olpidium as the closest living zoosporic fungus to the non-flagellated, terrestrial fungi.</title>
        <authorList>
            <person name="Chang Y."/>
            <person name="Rochon D."/>
            <person name="Sekimoto S."/>
            <person name="Wang Y."/>
            <person name="Chovatia M."/>
            <person name="Sandor L."/>
            <person name="Salamov A."/>
            <person name="Grigoriev I.V."/>
            <person name="Stajich J.E."/>
            <person name="Spatafora J.W."/>
        </authorList>
    </citation>
    <scope>NUCLEOTIDE SEQUENCE [LARGE SCALE GENOMIC DNA]</scope>
    <source>
        <strain evidence="7">S191</strain>
    </source>
</reference>
<dbReference type="Pfam" id="PF00069">
    <property type="entry name" value="Pkinase"/>
    <property type="match status" value="2"/>
</dbReference>
<dbReference type="PANTHER" id="PTHR11584:SF369">
    <property type="entry name" value="MITOGEN-ACTIVATED PROTEIN KINASE KINASE KINASE 19-RELATED"/>
    <property type="match status" value="1"/>
</dbReference>
<dbReference type="OrthoDB" id="266718at2759"/>
<dbReference type="SMART" id="SM00220">
    <property type="entry name" value="S_TKc"/>
    <property type="match status" value="1"/>
</dbReference>
<gene>
    <name evidence="7" type="ORF">BJ554DRAFT_887</name>
</gene>
<evidence type="ECO:0000313" key="8">
    <source>
        <dbReference type="Proteomes" id="UP000673691"/>
    </source>
</evidence>
<dbReference type="PANTHER" id="PTHR11584">
    <property type="entry name" value="SERINE/THREONINE PROTEIN KINASE"/>
    <property type="match status" value="1"/>
</dbReference>
<sequence>MINIFLEYVDGGTVASLTAKHGRFADSVTRLFVRQILLGLEYLHDRRIIHRDIKGANILVDQNGMAPEVIKAEKYAATIDVWSLGCVTVEMLSGARPWHGFDLVATMYKLGTDQTPPLPADASDVAKDFLARCFVVNIKARPSVADLLVHPYAQYNPHFKFEEWTKNVGVRRTPTKIFRAKR</sequence>
<proteinExistence type="predicted"/>
<evidence type="ECO:0000256" key="4">
    <source>
        <dbReference type="ARBA" id="ARBA00022777"/>
    </source>
</evidence>
<organism evidence="7 8">
    <name type="scientific">Olpidium bornovanus</name>
    <dbReference type="NCBI Taxonomy" id="278681"/>
    <lineage>
        <taxon>Eukaryota</taxon>
        <taxon>Fungi</taxon>
        <taxon>Fungi incertae sedis</taxon>
        <taxon>Olpidiomycota</taxon>
        <taxon>Olpidiomycotina</taxon>
        <taxon>Olpidiomycetes</taxon>
        <taxon>Olpidiales</taxon>
        <taxon>Olpidiaceae</taxon>
        <taxon>Olpidium</taxon>
    </lineage>
</organism>
<dbReference type="Proteomes" id="UP000673691">
    <property type="component" value="Unassembled WGS sequence"/>
</dbReference>